<evidence type="ECO:0000313" key="3">
    <source>
        <dbReference type="Proteomes" id="UP000198604"/>
    </source>
</evidence>
<feature type="transmembrane region" description="Helical" evidence="1">
    <location>
        <begin position="20"/>
        <end position="38"/>
    </location>
</feature>
<feature type="transmembrane region" description="Helical" evidence="1">
    <location>
        <begin position="159"/>
        <end position="178"/>
    </location>
</feature>
<dbReference type="STRING" id="1608583.BN1356_01181"/>
<dbReference type="InterPro" id="IPR011737">
    <property type="entry name" value="CHP02206_TP0381"/>
</dbReference>
<gene>
    <name evidence="2" type="ORF">BN1356_01181</name>
</gene>
<keyword evidence="1" id="KW-1133">Transmembrane helix</keyword>
<dbReference type="EMBL" id="CTEN01000002">
    <property type="protein sequence ID" value="CQR24826.1"/>
    <property type="molecule type" value="Genomic_DNA"/>
</dbReference>
<dbReference type="AlphaFoldDB" id="A0A0E4H3Y5"/>
<keyword evidence="1" id="KW-0472">Membrane</keyword>
<name>A0A0E4H3Y5_9STRE</name>
<dbReference type="RefSeq" id="WP_093650429.1">
    <property type="nucleotide sequence ID" value="NZ_CTEN01000002.1"/>
</dbReference>
<keyword evidence="3" id="KW-1185">Reference proteome</keyword>
<feature type="transmembrane region" description="Helical" evidence="1">
    <location>
        <begin position="100"/>
        <end position="118"/>
    </location>
</feature>
<proteinExistence type="predicted"/>
<feature type="transmembrane region" description="Helical" evidence="1">
    <location>
        <begin position="50"/>
        <end position="70"/>
    </location>
</feature>
<reference evidence="3" key="1">
    <citation type="submission" date="2015-03" db="EMBL/GenBank/DDBJ databases">
        <authorList>
            <person name="Urmite Genomes"/>
        </authorList>
    </citation>
    <scope>NUCLEOTIDE SEQUENCE [LARGE SCALE GENOMIC DNA]</scope>
    <source>
        <strain evidence="3">FF10</strain>
    </source>
</reference>
<sequence length="240" mass="28107">MNSLAYFFSNQESHAPVMTLPFYAILMGLLIFFAYTTIRYYKNESYRRFFQVLQMTQLLLIYGWYALMIGNFKESLPLYHCRLAMLMVLFLPDKHSWKRYFALIGIFGPILAFAYPVMDNYSLFHVTIFSFIVGHYALFVNSLLYLLRFPRKNLLDKPKVIIGMLSFSSLLLLVNQITGGNYGFLRETPLIGGASAPFRFLAVSMVFIFLILTFDFFFWKYGKVLVRDQEQYKELANDSL</sequence>
<accession>A0A0E4H3Y5</accession>
<evidence type="ECO:0000313" key="2">
    <source>
        <dbReference type="EMBL" id="CQR24826.1"/>
    </source>
</evidence>
<feature type="transmembrane region" description="Helical" evidence="1">
    <location>
        <begin position="198"/>
        <end position="219"/>
    </location>
</feature>
<dbReference type="NCBIfam" id="TIGR02206">
    <property type="entry name" value="intg_mem_TP0381"/>
    <property type="match status" value="1"/>
</dbReference>
<evidence type="ECO:0000256" key="1">
    <source>
        <dbReference type="SAM" id="Phobius"/>
    </source>
</evidence>
<dbReference type="OrthoDB" id="9813172at2"/>
<dbReference type="Proteomes" id="UP000198604">
    <property type="component" value="Unassembled WGS sequence"/>
</dbReference>
<keyword evidence="1" id="KW-0812">Transmembrane</keyword>
<protein>
    <submittedName>
        <fullName evidence="2">Major facilitator superfamily permease</fullName>
    </submittedName>
</protein>
<organism evidence="2 3">
    <name type="scientific">Streptococcus varani</name>
    <dbReference type="NCBI Taxonomy" id="1608583"/>
    <lineage>
        <taxon>Bacteria</taxon>
        <taxon>Bacillati</taxon>
        <taxon>Bacillota</taxon>
        <taxon>Bacilli</taxon>
        <taxon>Lactobacillales</taxon>
        <taxon>Streptococcaceae</taxon>
        <taxon>Streptococcus</taxon>
    </lineage>
</organism>
<feature type="transmembrane region" description="Helical" evidence="1">
    <location>
        <begin position="124"/>
        <end position="147"/>
    </location>
</feature>
<dbReference type="Pfam" id="PF14808">
    <property type="entry name" value="TMEM164"/>
    <property type="match status" value="1"/>
</dbReference>